<evidence type="ECO:0000256" key="3">
    <source>
        <dbReference type="ARBA" id="ARBA00022448"/>
    </source>
</evidence>
<feature type="transmembrane region" description="Helical" evidence="8">
    <location>
        <begin position="265"/>
        <end position="284"/>
    </location>
</feature>
<dbReference type="PANTHER" id="PTHR31752">
    <property type="entry name" value="AUXIN EFFLUX CARRIER COMPONENT 1B-RELATED"/>
    <property type="match status" value="1"/>
</dbReference>
<name>A0AAV8AE65_9EUKA</name>
<reference evidence="9" key="1">
    <citation type="submission" date="2022-08" db="EMBL/GenBank/DDBJ databases">
        <title>Novel sulphate-reducing endosymbionts in the free-living metamonad Anaeramoeba.</title>
        <authorList>
            <person name="Jerlstrom-Hultqvist J."/>
            <person name="Cepicka I."/>
            <person name="Gallot-Lavallee L."/>
            <person name="Salas-Leiva D."/>
            <person name="Curtis B.A."/>
            <person name="Zahonova K."/>
            <person name="Pipaliya S."/>
            <person name="Dacks J."/>
            <person name="Roger A.J."/>
        </authorList>
    </citation>
    <scope>NUCLEOTIDE SEQUENCE</scope>
    <source>
        <strain evidence="9">Busselton2</strain>
    </source>
</reference>
<dbReference type="InterPro" id="IPR004776">
    <property type="entry name" value="Mem_transp_PIN-like"/>
</dbReference>
<keyword evidence="6 8" id="KW-0472">Membrane</keyword>
<evidence type="ECO:0000256" key="5">
    <source>
        <dbReference type="ARBA" id="ARBA00022989"/>
    </source>
</evidence>
<accession>A0AAV8AE65</accession>
<comment type="similarity">
    <text evidence="2">Belongs to the auxin efflux carrier (TC 2.A.69.1) family.</text>
</comment>
<evidence type="ECO:0000256" key="6">
    <source>
        <dbReference type="ARBA" id="ARBA00023136"/>
    </source>
</evidence>
<comment type="caution">
    <text evidence="9">The sequence shown here is derived from an EMBL/GenBank/DDBJ whole genome shotgun (WGS) entry which is preliminary data.</text>
</comment>
<feature type="compositionally biased region" description="Polar residues" evidence="7">
    <location>
        <begin position="187"/>
        <end position="206"/>
    </location>
</feature>
<protein>
    <submittedName>
        <fullName evidence="9">Auxin efflux carrier component 1b-related</fullName>
    </submittedName>
</protein>
<evidence type="ECO:0000256" key="4">
    <source>
        <dbReference type="ARBA" id="ARBA00022692"/>
    </source>
</evidence>
<gene>
    <name evidence="9" type="ORF">M0812_04345</name>
</gene>
<feature type="transmembrane region" description="Helical" evidence="8">
    <location>
        <begin position="127"/>
        <end position="148"/>
    </location>
</feature>
<dbReference type="Pfam" id="PF03547">
    <property type="entry name" value="Mem_trans"/>
    <property type="match status" value="1"/>
</dbReference>
<sequence length="373" mass="42357">MTSLTIKLINKGAALMLILLVGYLSSRWKVLKVKVLGDINTIVYKLALPILIFGITLTCDFRKLNWRWCGLYILFQTLAQFVVFMFCWIFKQRGIENITTYLLTITWPNTLVYGVPIMLVIYGKSFLIYTILASVPNWFVQIPLYIFLCEKLKAQRELKEEETIANSDEENLLSEDTSFDENDDKSNSGSSRDGESESVTNNHINLKTTKNVRSSENIIGESTLLITDQTTKNDDEENRNRKKYSNKSFQSKVLKLTLIKVSKNTLLIGVVLGTIYSLTGLYVPDVITEFYEYLGSVTLPVAMLTIGMFCYREKIIACDWKLALLIAIIKLFVYPLACYGFQMIFDIKGAPGKAMFLINALPPALATFSFGEE</sequence>
<feature type="transmembrane region" description="Helical" evidence="8">
    <location>
        <begin position="12"/>
        <end position="30"/>
    </location>
</feature>
<keyword evidence="4 8" id="KW-0812">Transmembrane</keyword>
<dbReference type="Proteomes" id="UP001146793">
    <property type="component" value="Unassembled WGS sequence"/>
</dbReference>
<evidence type="ECO:0000256" key="1">
    <source>
        <dbReference type="ARBA" id="ARBA00004141"/>
    </source>
</evidence>
<feature type="transmembrane region" description="Helical" evidence="8">
    <location>
        <begin position="70"/>
        <end position="89"/>
    </location>
</feature>
<proteinExistence type="inferred from homology"/>
<dbReference type="GO" id="GO:0055085">
    <property type="term" value="P:transmembrane transport"/>
    <property type="evidence" value="ECO:0007669"/>
    <property type="project" value="InterPro"/>
</dbReference>
<feature type="transmembrane region" description="Helical" evidence="8">
    <location>
        <begin position="42"/>
        <end position="58"/>
    </location>
</feature>
<dbReference type="EMBL" id="JANTQA010000008">
    <property type="protein sequence ID" value="KAJ3452573.1"/>
    <property type="molecule type" value="Genomic_DNA"/>
</dbReference>
<evidence type="ECO:0000256" key="8">
    <source>
        <dbReference type="SAM" id="Phobius"/>
    </source>
</evidence>
<dbReference type="PANTHER" id="PTHR31752:SF18">
    <property type="entry name" value="AUXIN EFFLUX CARRIER COMPONENT 1"/>
    <property type="match status" value="1"/>
</dbReference>
<evidence type="ECO:0000256" key="7">
    <source>
        <dbReference type="SAM" id="MobiDB-lite"/>
    </source>
</evidence>
<evidence type="ECO:0000256" key="2">
    <source>
        <dbReference type="ARBA" id="ARBA00009177"/>
    </source>
</evidence>
<evidence type="ECO:0000313" key="9">
    <source>
        <dbReference type="EMBL" id="KAJ3452573.1"/>
    </source>
</evidence>
<dbReference type="InterPro" id="IPR051107">
    <property type="entry name" value="Auxin_Efflux_Carrier"/>
</dbReference>
<keyword evidence="3" id="KW-0813">Transport</keyword>
<comment type="subcellular location">
    <subcellularLocation>
        <location evidence="1">Membrane</location>
        <topology evidence="1">Multi-pass membrane protein</topology>
    </subcellularLocation>
</comment>
<keyword evidence="5 8" id="KW-1133">Transmembrane helix</keyword>
<feature type="transmembrane region" description="Helical" evidence="8">
    <location>
        <begin position="101"/>
        <end position="121"/>
    </location>
</feature>
<evidence type="ECO:0000313" key="10">
    <source>
        <dbReference type="Proteomes" id="UP001146793"/>
    </source>
</evidence>
<dbReference type="GO" id="GO:0016020">
    <property type="term" value="C:membrane"/>
    <property type="evidence" value="ECO:0007669"/>
    <property type="project" value="UniProtKB-SubCell"/>
</dbReference>
<dbReference type="AlphaFoldDB" id="A0AAV8AE65"/>
<feature type="region of interest" description="Disordered" evidence="7">
    <location>
        <begin position="175"/>
        <end position="206"/>
    </location>
</feature>
<organism evidence="9 10">
    <name type="scientific">Anaeramoeba flamelloides</name>
    <dbReference type="NCBI Taxonomy" id="1746091"/>
    <lineage>
        <taxon>Eukaryota</taxon>
        <taxon>Metamonada</taxon>
        <taxon>Anaeramoebidae</taxon>
        <taxon>Anaeramoeba</taxon>
    </lineage>
</organism>
<feature type="transmembrane region" description="Helical" evidence="8">
    <location>
        <begin position="322"/>
        <end position="345"/>
    </location>
</feature>
<feature type="transmembrane region" description="Helical" evidence="8">
    <location>
        <begin position="290"/>
        <end position="310"/>
    </location>
</feature>